<comment type="similarity">
    <text evidence="1">Belongs to the Skp family.</text>
</comment>
<protein>
    <submittedName>
        <fullName evidence="3">Periplasmic chaperone for outer membrane proteins Skp</fullName>
    </submittedName>
</protein>
<keyword evidence="4" id="KW-1185">Reference proteome</keyword>
<evidence type="ECO:0000256" key="1">
    <source>
        <dbReference type="ARBA" id="ARBA00009091"/>
    </source>
</evidence>
<evidence type="ECO:0000313" key="3">
    <source>
        <dbReference type="EMBL" id="SFI61062.1"/>
    </source>
</evidence>
<dbReference type="RefSeq" id="WP_090837115.1">
    <property type="nucleotide sequence ID" value="NZ_CANLBQ010000007.1"/>
</dbReference>
<dbReference type="PANTHER" id="PTHR35089">
    <property type="entry name" value="CHAPERONE PROTEIN SKP"/>
    <property type="match status" value="1"/>
</dbReference>
<dbReference type="PANTHER" id="PTHR35089:SF1">
    <property type="entry name" value="CHAPERONE PROTEIN SKP"/>
    <property type="match status" value="1"/>
</dbReference>
<dbReference type="AlphaFoldDB" id="A0A1I3JLC6"/>
<dbReference type="InterPro" id="IPR005632">
    <property type="entry name" value="Chaperone_Skp"/>
</dbReference>
<accession>A0A1I3JLC6</accession>
<proteinExistence type="inferred from homology"/>
<evidence type="ECO:0000313" key="4">
    <source>
        <dbReference type="Proteomes" id="UP000199559"/>
    </source>
</evidence>
<keyword evidence="2" id="KW-0732">Signal</keyword>
<organism evidence="3 4">
    <name type="scientific">Olleya namhaensis</name>
    <dbReference type="NCBI Taxonomy" id="1144750"/>
    <lineage>
        <taxon>Bacteria</taxon>
        <taxon>Pseudomonadati</taxon>
        <taxon>Bacteroidota</taxon>
        <taxon>Flavobacteriia</taxon>
        <taxon>Flavobacteriales</taxon>
        <taxon>Flavobacteriaceae</taxon>
    </lineage>
</organism>
<gene>
    <name evidence="3" type="ORF">SAMN05443431_101459</name>
</gene>
<dbReference type="Pfam" id="PF03938">
    <property type="entry name" value="OmpH"/>
    <property type="match status" value="1"/>
</dbReference>
<dbReference type="GO" id="GO:0050821">
    <property type="term" value="P:protein stabilization"/>
    <property type="evidence" value="ECO:0007669"/>
    <property type="project" value="TreeGrafter"/>
</dbReference>
<dbReference type="GO" id="GO:0005829">
    <property type="term" value="C:cytosol"/>
    <property type="evidence" value="ECO:0007669"/>
    <property type="project" value="TreeGrafter"/>
</dbReference>
<dbReference type="PROSITE" id="PS51257">
    <property type="entry name" value="PROKAR_LIPOPROTEIN"/>
    <property type="match status" value="1"/>
</dbReference>
<dbReference type="SMART" id="SM00935">
    <property type="entry name" value="OmpH"/>
    <property type="match status" value="1"/>
</dbReference>
<sequence length="166" mass="19110">MKKILGLVLLGLVFTSCQKQKIVFVDNGVIINEIKEKLDLESRYNTKDSLFQKKVDSFRQVFQLNFQKIATLPKSKQSAEESVLRQKAQGLQQAWQMEQQAFQKEYQVEIDTLIVKVKNFVKDYGKSNSYDYILGTVENAPSVMFSKDENDISKKIIEGLNAAYKK</sequence>
<dbReference type="SUPFAM" id="SSF111384">
    <property type="entry name" value="OmpH-like"/>
    <property type="match status" value="1"/>
</dbReference>
<dbReference type="Proteomes" id="UP000199559">
    <property type="component" value="Unassembled WGS sequence"/>
</dbReference>
<dbReference type="GO" id="GO:0051082">
    <property type="term" value="F:unfolded protein binding"/>
    <property type="evidence" value="ECO:0007669"/>
    <property type="project" value="InterPro"/>
</dbReference>
<dbReference type="EMBL" id="FORM01000001">
    <property type="protein sequence ID" value="SFI61062.1"/>
    <property type="molecule type" value="Genomic_DNA"/>
</dbReference>
<dbReference type="STRING" id="1144750.SAMN05443431_101459"/>
<evidence type="ECO:0000256" key="2">
    <source>
        <dbReference type="ARBA" id="ARBA00022729"/>
    </source>
</evidence>
<dbReference type="Gene3D" id="3.30.910.20">
    <property type="entry name" value="Skp domain"/>
    <property type="match status" value="1"/>
</dbReference>
<dbReference type="InterPro" id="IPR024930">
    <property type="entry name" value="Skp_dom_sf"/>
</dbReference>
<reference evidence="4" key="1">
    <citation type="submission" date="2016-10" db="EMBL/GenBank/DDBJ databases">
        <authorList>
            <person name="Varghese N."/>
            <person name="Submissions S."/>
        </authorList>
    </citation>
    <scope>NUCLEOTIDE SEQUENCE [LARGE SCALE GENOMIC DNA]</scope>
    <source>
        <strain evidence="4">DSM 28881</strain>
    </source>
</reference>
<name>A0A1I3JLC6_9FLAO</name>